<dbReference type="AlphaFoldDB" id="A0A382VSV1"/>
<sequence length="192" mass="22215">MHKGCIKDKAKENEMQESIGKVPDLQGLAHRSAIMELLSSHSRYLDRLDAAGLKALYWPEAQVDYGGFKGLAHEFAGFVMGALQQQYELTQHRVSNTLIRFDANTAFSESYVFAKHLVRDGNSEMVFSGRYLDQFELREQFWKFRHRHVVMDWSRRWAVEDERESQSFKALSKGSQDANDLSWRYLMPDASG</sequence>
<dbReference type="InterPro" id="IPR037401">
    <property type="entry name" value="SnoaL-like"/>
</dbReference>
<feature type="domain" description="SnoaL-like" evidence="1">
    <location>
        <begin position="28"/>
        <end position="148"/>
    </location>
</feature>
<reference evidence="2" key="1">
    <citation type="submission" date="2018-05" db="EMBL/GenBank/DDBJ databases">
        <authorList>
            <person name="Lanie J.A."/>
            <person name="Ng W.-L."/>
            <person name="Kazmierczak K.M."/>
            <person name="Andrzejewski T.M."/>
            <person name="Davidsen T.M."/>
            <person name="Wayne K.J."/>
            <person name="Tettelin H."/>
            <person name="Glass J.I."/>
            <person name="Rusch D."/>
            <person name="Podicherti R."/>
            <person name="Tsui H.-C.T."/>
            <person name="Winkler M.E."/>
        </authorList>
    </citation>
    <scope>NUCLEOTIDE SEQUENCE</scope>
</reference>
<dbReference type="Gene3D" id="3.10.450.50">
    <property type="match status" value="1"/>
</dbReference>
<proteinExistence type="predicted"/>
<dbReference type="SUPFAM" id="SSF54427">
    <property type="entry name" value="NTF2-like"/>
    <property type="match status" value="1"/>
</dbReference>
<dbReference type="EMBL" id="UINC01154249">
    <property type="protein sequence ID" value="SVD49430.1"/>
    <property type="molecule type" value="Genomic_DNA"/>
</dbReference>
<dbReference type="Pfam" id="PF13577">
    <property type="entry name" value="SnoaL_4"/>
    <property type="match status" value="1"/>
</dbReference>
<evidence type="ECO:0000259" key="1">
    <source>
        <dbReference type="Pfam" id="PF13577"/>
    </source>
</evidence>
<accession>A0A382VSV1</accession>
<protein>
    <recommendedName>
        <fullName evidence="1">SnoaL-like domain-containing protein</fullName>
    </recommendedName>
</protein>
<dbReference type="CDD" id="cd00531">
    <property type="entry name" value="NTF2_like"/>
    <property type="match status" value="1"/>
</dbReference>
<name>A0A382VSV1_9ZZZZ</name>
<gene>
    <name evidence="2" type="ORF">METZ01_LOCUS402284</name>
</gene>
<dbReference type="InterPro" id="IPR032710">
    <property type="entry name" value="NTF2-like_dom_sf"/>
</dbReference>
<evidence type="ECO:0000313" key="2">
    <source>
        <dbReference type="EMBL" id="SVD49430.1"/>
    </source>
</evidence>
<organism evidence="2">
    <name type="scientific">marine metagenome</name>
    <dbReference type="NCBI Taxonomy" id="408172"/>
    <lineage>
        <taxon>unclassified sequences</taxon>
        <taxon>metagenomes</taxon>
        <taxon>ecological metagenomes</taxon>
    </lineage>
</organism>